<evidence type="ECO:0000256" key="1">
    <source>
        <dbReference type="SAM" id="MobiDB-lite"/>
    </source>
</evidence>
<proteinExistence type="predicted"/>
<protein>
    <submittedName>
        <fullName evidence="2">Uncharacterized protein</fullName>
    </submittedName>
</protein>
<name>A0A0D0ACF1_9AGAM</name>
<accession>A0A0D0ACF1</accession>
<dbReference type="AlphaFoldDB" id="A0A0D0ACF1"/>
<reference evidence="2 3" key="1">
    <citation type="submission" date="2014-04" db="EMBL/GenBank/DDBJ databases">
        <authorList>
            <consortium name="DOE Joint Genome Institute"/>
            <person name="Kuo A."/>
            <person name="Ruytinx J."/>
            <person name="Rineau F."/>
            <person name="Colpaert J."/>
            <person name="Kohler A."/>
            <person name="Nagy L.G."/>
            <person name="Floudas D."/>
            <person name="Copeland A."/>
            <person name="Barry K.W."/>
            <person name="Cichocki N."/>
            <person name="Veneault-Fourrey C."/>
            <person name="LaButti K."/>
            <person name="Lindquist E.A."/>
            <person name="Lipzen A."/>
            <person name="Lundell T."/>
            <person name="Morin E."/>
            <person name="Murat C."/>
            <person name="Sun H."/>
            <person name="Tunlid A."/>
            <person name="Henrissat B."/>
            <person name="Grigoriev I.V."/>
            <person name="Hibbett D.S."/>
            <person name="Martin F."/>
            <person name="Nordberg H.P."/>
            <person name="Cantor M.N."/>
            <person name="Hua S.X."/>
        </authorList>
    </citation>
    <scope>NUCLEOTIDE SEQUENCE [LARGE SCALE GENOMIC DNA]</scope>
    <source>
        <strain evidence="2 3">UH-Slu-Lm8-n1</strain>
    </source>
</reference>
<organism evidence="2 3">
    <name type="scientific">Suillus luteus UH-Slu-Lm8-n1</name>
    <dbReference type="NCBI Taxonomy" id="930992"/>
    <lineage>
        <taxon>Eukaryota</taxon>
        <taxon>Fungi</taxon>
        <taxon>Dikarya</taxon>
        <taxon>Basidiomycota</taxon>
        <taxon>Agaricomycotina</taxon>
        <taxon>Agaricomycetes</taxon>
        <taxon>Agaricomycetidae</taxon>
        <taxon>Boletales</taxon>
        <taxon>Suillineae</taxon>
        <taxon>Suillaceae</taxon>
        <taxon>Suillus</taxon>
    </lineage>
</organism>
<feature type="region of interest" description="Disordered" evidence="1">
    <location>
        <begin position="65"/>
        <end position="87"/>
    </location>
</feature>
<gene>
    <name evidence="2" type="ORF">CY34DRAFT_798778</name>
</gene>
<keyword evidence="3" id="KW-1185">Reference proteome</keyword>
<dbReference type="InParanoid" id="A0A0D0ACF1"/>
<dbReference type="EMBL" id="KN835142">
    <property type="protein sequence ID" value="KIK47910.1"/>
    <property type="molecule type" value="Genomic_DNA"/>
</dbReference>
<reference evidence="3" key="2">
    <citation type="submission" date="2015-01" db="EMBL/GenBank/DDBJ databases">
        <title>Evolutionary Origins and Diversification of the Mycorrhizal Mutualists.</title>
        <authorList>
            <consortium name="DOE Joint Genome Institute"/>
            <consortium name="Mycorrhizal Genomics Consortium"/>
            <person name="Kohler A."/>
            <person name="Kuo A."/>
            <person name="Nagy L.G."/>
            <person name="Floudas D."/>
            <person name="Copeland A."/>
            <person name="Barry K.W."/>
            <person name="Cichocki N."/>
            <person name="Veneault-Fourrey C."/>
            <person name="LaButti K."/>
            <person name="Lindquist E.A."/>
            <person name="Lipzen A."/>
            <person name="Lundell T."/>
            <person name="Morin E."/>
            <person name="Murat C."/>
            <person name="Riley R."/>
            <person name="Ohm R."/>
            <person name="Sun H."/>
            <person name="Tunlid A."/>
            <person name="Henrissat B."/>
            <person name="Grigoriev I.V."/>
            <person name="Hibbett D.S."/>
            <person name="Martin F."/>
        </authorList>
    </citation>
    <scope>NUCLEOTIDE SEQUENCE [LARGE SCALE GENOMIC DNA]</scope>
    <source>
        <strain evidence="3">UH-Slu-Lm8-n1</strain>
    </source>
</reference>
<evidence type="ECO:0000313" key="3">
    <source>
        <dbReference type="Proteomes" id="UP000054485"/>
    </source>
</evidence>
<evidence type="ECO:0000313" key="2">
    <source>
        <dbReference type="EMBL" id="KIK47910.1"/>
    </source>
</evidence>
<sequence>MSLTFLQCKTNEYVIFGVRIAASQCFLCNHYFVTRRSDHRNKIKNEHSSNKNNRRAKPSIVIATQPVAASTSTTPPPRRVQHASHDPSHRGLNSWYFFVVHLPRTLVMVTNTAVCGQSIRLYV</sequence>
<dbReference type="HOGENOM" id="CLU_2016725_0_0_1"/>
<dbReference type="Proteomes" id="UP000054485">
    <property type="component" value="Unassembled WGS sequence"/>
</dbReference>